<evidence type="ECO:0000313" key="2">
    <source>
        <dbReference type="Proteomes" id="UP001628078"/>
    </source>
</evidence>
<proteinExistence type="predicted"/>
<keyword evidence="2" id="KW-1185">Reference proteome</keyword>
<dbReference type="Proteomes" id="UP001628078">
    <property type="component" value="Unassembled WGS sequence"/>
</dbReference>
<gene>
    <name evidence="1" type="ORF">JCM31185_05270</name>
</gene>
<dbReference type="EMBL" id="BQXO01000001">
    <property type="protein sequence ID" value="GKT05238.1"/>
    <property type="molecule type" value="Genomic_DNA"/>
</dbReference>
<name>A0ABQ5JLB6_9LACO</name>
<evidence type="ECO:0000313" key="1">
    <source>
        <dbReference type="EMBL" id="GKT05238.1"/>
    </source>
</evidence>
<dbReference type="RefSeq" id="WP_407882490.1">
    <property type="nucleotide sequence ID" value="NZ_BQXO01000001.1"/>
</dbReference>
<reference evidence="1 2" key="1">
    <citation type="submission" date="2022-03" db="EMBL/GenBank/DDBJ databases">
        <title>Draft genome sequence of Furfurilactobacillus curtus JCM 31185.</title>
        <authorList>
            <person name="Suzuki S."/>
            <person name="Endo A."/>
            <person name="Kajikawa A."/>
        </authorList>
    </citation>
    <scope>NUCLEOTIDE SEQUENCE [LARGE SCALE GENOMIC DNA]</scope>
    <source>
        <strain evidence="1 2">JCM 31185</strain>
    </source>
</reference>
<organism evidence="1 2">
    <name type="scientific">Furfurilactobacillus curtus</name>
    <dbReference type="NCBI Taxonomy" id="1746200"/>
    <lineage>
        <taxon>Bacteria</taxon>
        <taxon>Bacillati</taxon>
        <taxon>Bacillota</taxon>
        <taxon>Bacilli</taxon>
        <taxon>Lactobacillales</taxon>
        <taxon>Lactobacillaceae</taxon>
        <taxon>Furfurilactobacillus</taxon>
    </lineage>
</organism>
<protein>
    <submittedName>
        <fullName evidence="1">Uncharacterized protein</fullName>
    </submittedName>
</protein>
<comment type="caution">
    <text evidence="1">The sequence shown here is derived from an EMBL/GenBank/DDBJ whole genome shotgun (WGS) entry which is preliminary data.</text>
</comment>
<accession>A0ABQ5JLB6</accession>
<sequence>MDSQLAVKANAIGEKYGNSFPRMYVNTTEIELKIVYAASAKEASDLQMKTIEAAKIE</sequence>